<dbReference type="SUPFAM" id="SSF56436">
    <property type="entry name" value="C-type lectin-like"/>
    <property type="match status" value="1"/>
</dbReference>
<dbReference type="GO" id="GO:0038187">
    <property type="term" value="F:pattern recognition receptor activity"/>
    <property type="evidence" value="ECO:0007669"/>
    <property type="project" value="Ensembl"/>
</dbReference>
<evidence type="ECO:0000313" key="5">
    <source>
        <dbReference type="Proteomes" id="UP000007648"/>
    </source>
</evidence>
<dbReference type="InterPro" id="IPR016186">
    <property type="entry name" value="C-type_lectin-like/link_sf"/>
</dbReference>
<dbReference type="GO" id="GO:0005509">
    <property type="term" value="F:calcium ion binding"/>
    <property type="evidence" value="ECO:0007669"/>
    <property type="project" value="Ensembl"/>
</dbReference>
<reference evidence="4" key="2">
    <citation type="submission" date="2025-08" db="UniProtKB">
        <authorList>
            <consortium name="Ensembl"/>
        </authorList>
    </citation>
    <scope>IDENTIFICATION</scope>
</reference>
<dbReference type="CTD" id="26253"/>
<dbReference type="KEGG" id="shr:100919706"/>
<gene>
    <name evidence="4" type="primary">CLEC4E</name>
</gene>
<organism evidence="4 5">
    <name type="scientific">Sarcophilus harrisii</name>
    <name type="common">Tasmanian devil</name>
    <name type="synonym">Sarcophilus laniarius</name>
    <dbReference type="NCBI Taxonomy" id="9305"/>
    <lineage>
        <taxon>Eukaryota</taxon>
        <taxon>Metazoa</taxon>
        <taxon>Chordata</taxon>
        <taxon>Craniata</taxon>
        <taxon>Vertebrata</taxon>
        <taxon>Euteleostomi</taxon>
        <taxon>Mammalia</taxon>
        <taxon>Metatheria</taxon>
        <taxon>Dasyuromorphia</taxon>
        <taxon>Dasyuridae</taxon>
        <taxon>Sarcophilus</taxon>
    </lineage>
</organism>
<dbReference type="CDD" id="cd03590">
    <property type="entry name" value="CLECT_DC-SIGN_like"/>
    <property type="match status" value="1"/>
</dbReference>
<dbReference type="InParanoid" id="G3VRQ6"/>
<dbReference type="InterPro" id="IPR016187">
    <property type="entry name" value="CTDL_fold"/>
</dbReference>
<evidence type="ECO:0000313" key="4">
    <source>
        <dbReference type="Ensembl" id="ENSSHAP00000005861.1"/>
    </source>
</evidence>
<dbReference type="PROSITE" id="PS50041">
    <property type="entry name" value="C_TYPE_LECTIN_2"/>
    <property type="match status" value="1"/>
</dbReference>
<dbReference type="Gene3D" id="3.10.100.10">
    <property type="entry name" value="Mannose-Binding Protein A, subunit A"/>
    <property type="match status" value="1"/>
</dbReference>
<accession>G3VRQ6</accession>
<dbReference type="GeneTree" id="ENSGT00940000160666"/>
<evidence type="ECO:0000256" key="1">
    <source>
        <dbReference type="ARBA" id="ARBA00022734"/>
    </source>
</evidence>
<dbReference type="SMART" id="SM00034">
    <property type="entry name" value="CLECT"/>
    <property type="match status" value="1"/>
</dbReference>
<dbReference type="Pfam" id="PF00059">
    <property type="entry name" value="Lectin_C"/>
    <property type="match status" value="1"/>
</dbReference>
<dbReference type="OrthoDB" id="6337382at2759"/>
<dbReference type="InterPro" id="IPR050111">
    <property type="entry name" value="C-type_lectin/snaclec_domain"/>
</dbReference>
<reference evidence="4" key="3">
    <citation type="submission" date="2025-09" db="UniProtKB">
        <authorList>
            <consortium name="Ensembl"/>
        </authorList>
    </citation>
    <scope>IDENTIFICATION</scope>
</reference>
<dbReference type="Proteomes" id="UP000007648">
    <property type="component" value="Unassembled WGS sequence"/>
</dbReference>
<dbReference type="FunCoup" id="G3VRQ6">
    <property type="interactions" value="228"/>
</dbReference>
<dbReference type="AlphaFoldDB" id="G3VRQ6"/>
<dbReference type="InterPro" id="IPR033989">
    <property type="entry name" value="CD209-like_CTLD"/>
</dbReference>
<keyword evidence="2" id="KW-0472">Membrane</keyword>
<keyword evidence="5" id="KW-1185">Reference proteome</keyword>
<keyword evidence="1" id="KW-0430">Lectin</keyword>
<dbReference type="STRING" id="9305.ENSSHAP00000005861"/>
<keyword evidence="2" id="KW-1133">Transmembrane helix</keyword>
<dbReference type="GO" id="GO:0016020">
    <property type="term" value="C:membrane"/>
    <property type="evidence" value="ECO:0007669"/>
    <property type="project" value="Ensembl"/>
</dbReference>
<dbReference type="eggNOG" id="KOG4297">
    <property type="taxonomic scope" value="Eukaryota"/>
</dbReference>
<dbReference type="HOGENOM" id="CLU_049894_7_5_1"/>
<dbReference type="PANTHER" id="PTHR22803">
    <property type="entry name" value="MANNOSE, PHOSPHOLIPASE, LECTIN RECEPTOR RELATED"/>
    <property type="match status" value="1"/>
</dbReference>
<reference evidence="4 5" key="1">
    <citation type="journal article" date="2011" name="Proc. Natl. Acad. Sci. U.S.A.">
        <title>Genetic diversity and population structure of the endangered marsupial Sarcophilus harrisii (Tasmanian devil).</title>
        <authorList>
            <person name="Miller W."/>
            <person name="Hayes V.M."/>
            <person name="Ratan A."/>
            <person name="Petersen D.C."/>
            <person name="Wittekindt N.E."/>
            <person name="Miller J."/>
            <person name="Walenz B."/>
            <person name="Knight J."/>
            <person name="Qi J."/>
            <person name="Zhao F."/>
            <person name="Wang Q."/>
            <person name="Bedoya-Reina O.C."/>
            <person name="Katiyar N."/>
            <person name="Tomsho L.P."/>
            <person name="Kasson L.M."/>
            <person name="Hardie R.A."/>
            <person name="Woodbridge P."/>
            <person name="Tindall E.A."/>
            <person name="Bertelsen M.F."/>
            <person name="Dixon D."/>
            <person name="Pyecroft S."/>
            <person name="Helgen K.M."/>
            <person name="Lesk A.M."/>
            <person name="Pringle T.H."/>
            <person name="Patterson N."/>
            <person name="Zhang Y."/>
            <person name="Kreiss A."/>
            <person name="Woods G.M."/>
            <person name="Jones M.E."/>
            <person name="Schuster S.C."/>
        </authorList>
    </citation>
    <scope>NUCLEOTIDE SEQUENCE [LARGE SCALE GENOMIC DNA]</scope>
</reference>
<feature type="domain" description="C-type lectin" evidence="3">
    <location>
        <begin position="86"/>
        <end position="204"/>
    </location>
</feature>
<protein>
    <submittedName>
        <fullName evidence="4">C-type lectin domain family 4 member E</fullName>
    </submittedName>
</protein>
<evidence type="ECO:0000256" key="2">
    <source>
        <dbReference type="SAM" id="Phobius"/>
    </source>
</evidence>
<evidence type="ECO:0000259" key="3">
    <source>
        <dbReference type="PROSITE" id="PS50041"/>
    </source>
</evidence>
<sequence length="215" mass="24881">MDPLKDSAVENTERIGLHSPLCYCIITGVSILFLSSCFITKCVVSHRLFSRECEEDKDQFYLTESTCFIDPSGTINTCCPLNWKKFQTSCYFFSNDTMTWTASLKNCEEMGAKLAVINTREEQIFLFRTKPRGREFYIGLTDQVVDGQWKWVDGTPFNESLSFWDIGEPNNIAGVEDCVTIRDSSNANNWNDMTCFFRMYRICEMPVHFSMEKKQ</sequence>
<dbReference type="Ensembl" id="ENSSHAT00000005915.2">
    <property type="protein sequence ID" value="ENSSHAP00000005861.1"/>
    <property type="gene ID" value="ENSSHAG00000005114.2"/>
</dbReference>
<proteinExistence type="predicted"/>
<dbReference type="OMA" id="CPLNWEH"/>
<dbReference type="GO" id="GO:0030246">
    <property type="term" value="F:carbohydrate binding"/>
    <property type="evidence" value="ECO:0007669"/>
    <property type="project" value="UniProtKB-KW"/>
</dbReference>
<dbReference type="GeneID" id="100919706"/>
<dbReference type="GO" id="GO:0002221">
    <property type="term" value="P:pattern recognition receptor signaling pathway"/>
    <property type="evidence" value="ECO:0007669"/>
    <property type="project" value="Ensembl"/>
</dbReference>
<dbReference type="RefSeq" id="XP_003772448.2">
    <property type="nucleotide sequence ID" value="XM_003772400.4"/>
</dbReference>
<feature type="transmembrane region" description="Helical" evidence="2">
    <location>
        <begin position="20"/>
        <end position="44"/>
    </location>
</feature>
<keyword evidence="2" id="KW-0812">Transmembrane</keyword>
<name>G3VRQ6_SARHA</name>
<dbReference type="InterPro" id="IPR001304">
    <property type="entry name" value="C-type_lectin-like"/>
</dbReference>